<reference evidence="1 2" key="1">
    <citation type="submission" date="2024-02" db="EMBL/GenBank/DDBJ databases">
        <title>Complete genome sequence of Pelagibacterium nitratireducens ZH15.</title>
        <authorList>
            <person name="Zhao L.H."/>
        </authorList>
    </citation>
    <scope>NUCLEOTIDE SEQUENCE [LARGE SCALE GENOMIC DNA]</scope>
    <source>
        <strain evidence="1 2">ZH15</strain>
        <plasmid evidence="1 2">unnamed</plasmid>
    </source>
</reference>
<dbReference type="Proteomes" id="UP001369958">
    <property type="component" value="Plasmid unnamed"/>
</dbReference>
<protein>
    <submittedName>
        <fullName evidence="1">Uncharacterized protein</fullName>
    </submittedName>
</protein>
<sequence>MQVIDYAISVHGQGLVDDHIKSASQGAATVENIRAVLYSQQQTLTGDQRVVVARAAGGKNGWFKSVGDMEHVAKEILAPNFAGVTEGFKARVNNLLIWAQTVHG</sequence>
<evidence type="ECO:0000313" key="2">
    <source>
        <dbReference type="Proteomes" id="UP001369958"/>
    </source>
</evidence>
<organism evidence="1 2">
    <name type="scientific">Pelagibacterium nitratireducens</name>
    <dbReference type="NCBI Taxonomy" id="1046114"/>
    <lineage>
        <taxon>Bacteria</taxon>
        <taxon>Pseudomonadati</taxon>
        <taxon>Pseudomonadota</taxon>
        <taxon>Alphaproteobacteria</taxon>
        <taxon>Hyphomicrobiales</taxon>
        <taxon>Devosiaceae</taxon>
        <taxon>Pelagibacterium</taxon>
    </lineage>
</organism>
<evidence type="ECO:0000313" key="1">
    <source>
        <dbReference type="EMBL" id="WWT34768.1"/>
    </source>
</evidence>
<proteinExistence type="predicted"/>
<name>A0ABZ2I704_9HYPH</name>
<keyword evidence="1" id="KW-0614">Plasmid</keyword>
<dbReference type="EMBL" id="CP146276">
    <property type="protein sequence ID" value="WWT34768.1"/>
    <property type="molecule type" value="Genomic_DNA"/>
</dbReference>
<accession>A0ABZ2I704</accession>
<dbReference type="RefSeq" id="WP_338610864.1">
    <property type="nucleotide sequence ID" value="NZ_CP146276.1"/>
</dbReference>
<keyword evidence="2" id="KW-1185">Reference proteome</keyword>
<geneLocation type="plasmid" evidence="1 2">
    <name>unnamed</name>
</geneLocation>
<gene>
    <name evidence="1" type="ORF">V6617_18685</name>
</gene>